<protein>
    <recommendedName>
        <fullName evidence="3">tRNA-splicing endonuclease subunit Sen54 N-terminal domain-containing protein</fullName>
    </recommendedName>
</protein>
<comment type="caution">
    <text evidence="4">The sequence shown here is derived from an EMBL/GenBank/DDBJ whole genome shotgun (WGS) entry which is preliminary data.</text>
</comment>
<evidence type="ECO:0000256" key="1">
    <source>
        <dbReference type="ARBA" id="ARBA00005736"/>
    </source>
</evidence>
<dbReference type="Pfam" id="PF12928">
    <property type="entry name" value="tRNA_int_end_N2"/>
    <property type="match status" value="1"/>
</dbReference>
<name>A0A9W7XK60_9FUNG</name>
<dbReference type="EMBL" id="JANBOH010000168">
    <property type="protein sequence ID" value="KAJ1644404.1"/>
    <property type="molecule type" value="Genomic_DNA"/>
</dbReference>
<feature type="domain" description="tRNA-splicing endonuclease subunit Sen54 N-terminal" evidence="3">
    <location>
        <begin position="8"/>
        <end position="64"/>
    </location>
</feature>
<accession>A0A9W7XK60</accession>
<gene>
    <name evidence="4" type="ORF">LPJ64_003924</name>
</gene>
<reference evidence="4" key="1">
    <citation type="submission" date="2022-07" db="EMBL/GenBank/DDBJ databases">
        <title>Phylogenomic reconstructions and comparative analyses of Kickxellomycotina fungi.</title>
        <authorList>
            <person name="Reynolds N.K."/>
            <person name="Stajich J.E."/>
            <person name="Barry K."/>
            <person name="Grigoriev I.V."/>
            <person name="Crous P."/>
            <person name="Smith M.E."/>
        </authorList>
    </citation>
    <scope>NUCLEOTIDE SEQUENCE</scope>
    <source>
        <strain evidence="4">NBRC 105413</strain>
    </source>
</reference>
<keyword evidence="5" id="KW-1185">Reference proteome</keyword>
<evidence type="ECO:0000259" key="3">
    <source>
        <dbReference type="Pfam" id="PF12928"/>
    </source>
</evidence>
<keyword evidence="2" id="KW-0819">tRNA processing</keyword>
<evidence type="ECO:0000313" key="4">
    <source>
        <dbReference type="EMBL" id="KAJ1644404.1"/>
    </source>
</evidence>
<dbReference type="InterPro" id="IPR024337">
    <property type="entry name" value="tRNA_splic_suSen54"/>
</dbReference>
<dbReference type="GO" id="GO:0000214">
    <property type="term" value="C:tRNA-intron endonuclease complex"/>
    <property type="evidence" value="ECO:0007669"/>
    <property type="project" value="TreeGrafter"/>
</dbReference>
<organism evidence="4 5">
    <name type="scientific">Coemansia asiatica</name>
    <dbReference type="NCBI Taxonomy" id="1052880"/>
    <lineage>
        <taxon>Eukaryota</taxon>
        <taxon>Fungi</taxon>
        <taxon>Fungi incertae sedis</taxon>
        <taxon>Zoopagomycota</taxon>
        <taxon>Kickxellomycotina</taxon>
        <taxon>Kickxellomycetes</taxon>
        <taxon>Kickxellales</taxon>
        <taxon>Kickxellaceae</taxon>
        <taxon>Coemansia</taxon>
    </lineage>
</organism>
<dbReference type="InterPro" id="IPR024336">
    <property type="entry name" value="tRNA_splic_suSen54_N"/>
</dbReference>
<comment type="similarity">
    <text evidence="1">Belongs to the SEN54 family.</text>
</comment>
<dbReference type="AlphaFoldDB" id="A0A9W7XK60"/>
<evidence type="ECO:0000313" key="5">
    <source>
        <dbReference type="Proteomes" id="UP001145021"/>
    </source>
</evidence>
<dbReference type="Proteomes" id="UP001145021">
    <property type="component" value="Unassembled WGS sequence"/>
</dbReference>
<proteinExistence type="inferred from homology"/>
<sequence length="246" mass="27284">MIDVSAKKSRKSCIGHWDSEGPLVKILEKPVETITRTSGTARSGVVYLQPEEWVLFVERGTLVIQKQNAGLEQTTEDLADVWVRALDRSGFSLDEYRAYSYLRRLGYVVVCPKHEVAAENSSRMDCSLEETKANDVYNDLLNHAPRNAILGATGNSLFSGGYGVYKPEHPFKKRDPGQPQYRLVIVSAQSRAPATDELLEMAHSDSAISTVFGVSEPGVAGFLKVLPSVVPKAPHRQRQRQDETPK</sequence>
<evidence type="ECO:0000256" key="2">
    <source>
        <dbReference type="ARBA" id="ARBA00022694"/>
    </source>
</evidence>
<dbReference type="PANTHER" id="PTHR21027:SF1">
    <property type="entry name" value="TRNA-SPLICING ENDONUCLEASE SUBUNIT SEN54"/>
    <property type="match status" value="1"/>
</dbReference>
<dbReference type="GO" id="GO:0000379">
    <property type="term" value="P:tRNA-type intron splice site recognition and cleavage"/>
    <property type="evidence" value="ECO:0007669"/>
    <property type="project" value="TreeGrafter"/>
</dbReference>
<dbReference type="PANTHER" id="PTHR21027">
    <property type="entry name" value="TRNA-SPLICING ENDONUCLEASE SUBUNIT SEN54"/>
    <property type="match status" value="1"/>
</dbReference>